<keyword evidence="1" id="KW-0217">Developmental protein</keyword>
<dbReference type="STRING" id="7574.A0A1S3JLY3"/>
<evidence type="ECO:0000259" key="3">
    <source>
        <dbReference type="PROSITE" id="PS50209"/>
    </source>
</evidence>
<feature type="region of interest" description="Disordered" evidence="2">
    <location>
        <begin position="670"/>
        <end position="716"/>
    </location>
</feature>
<dbReference type="InterPro" id="IPR037936">
    <property type="entry name" value="UNC5A-D"/>
</dbReference>
<comment type="function">
    <text evidence="1">Receptor for netrin required for axon guidance. Mediates axon repulsion of neuronal growth cones in the developing nervous system upon ligand binding.</text>
</comment>
<keyword evidence="5" id="KW-1185">Reference proteome</keyword>
<dbReference type="OrthoDB" id="5973910at2759"/>
<reference evidence="6" key="1">
    <citation type="submission" date="2025-08" db="UniProtKB">
        <authorList>
            <consortium name="RefSeq"/>
        </authorList>
    </citation>
    <scope>IDENTIFICATION</scope>
    <source>
        <tissue evidence="6">Gonads</tissue>
    </source>
</reference>
<dbReference type="SMART" id="SM00218">
    <property type="entry name" value="ZU5"/>
    <property type="match status" value="1"/>
</dbReference>
<dbReference type="Proteomes" id="UP000085678">
    <property type="component" value="Unplaced"/>
</dbReference>
<accession>A0A1S3JLY3</accession>
<dbReference type="InterPro" id="IPR000906">
    <property type="entry name" value="ZU5_dom"/>
</dbReference>
<keyword evidence="1" id="KW-0675">Receptor</keyword>
<keyword evidence="1" id="KW-0393">Immunoglobulin domain</keyword>
<dbReference type="KEGG" id="lak:106174229"/>
<sequence length="1077" mass="120355">MWLQAESIMHEAMSQQKQVIPVYGDISSEEQRKLPLSLRHLKPIDSRKEGFLNHLSMRIKESQGGTGEKYMDEDFISEAKPGILSEVASDDSISLDLPEDAALSQEDTIKRKNDLELALISSGIYIQKFTMDHHGGYVHLKEVGVTLVVPEGSLPEGTVTEMYLGVSWRAGDSPHLGGKQTRTSPIVVIGPHDLTFQKPVYLSFPHCIPHVDDEETETKFWTSKTDLLGTCKWTTDENDPVVIYSQTRCTAALWNLCKYTTSSNSRKMLAAVFGEFDPKTRLLQIAVSCISDTPNEIMVLDSRMEGMGFKRVVLDGFFRLYICPHSDGDRRDGDHDNNDHVPCENDHDVLVTLKDYQGWTLTGEDEKALDYQRMIDDSRPYCAFFLTPESTTPCPKFFISKILVAQQGLKGKDARMSSVEFEVYHPLHKITKIPGTEQLDIQALQSSHQDPRPLGGNQSHNTSEPLQQQSLLNPSAPKQWGLQGSSEPLQQLWTLNPSAPHQTQWGLPAPGQSHHTHMQHQQLQDQHPYAQHQPPQGYCSLIPHLPKSPHSSGTGPRQKHKMPNTTLTESPFPQAQVNVPLEQAQPHAPMQQLQQTPNDQVPEKVAHHPPSEWNIASLPMPSVDQGESNNSLFTTPGTMTGSPNAMAQSTQQMLGGQNPAEIILPSQHGDLEQSSLSESGQLSPPEAKRFKPSCDPTQLLTNTSPLSVPSNEGQHSNEVTQPIIPTPPHISSSSSVLVTPSVPVNQDYEAYPIVETPSELKLSEQRTKYQLQCQQQQHQQFPNLSSQQQRPHQALCAQLYGNEDLAQTLCVDVRQTNMAATCGAGAILMDTAGQSIFVQNIERLEIHHNGDQELMSVAPPAHVHLLQRYLPLGAKANLDRIFKIPGVWEAVVRELRLENDCCPKEPVEFIFGHLQCSFLQLIWLLRRIGERVKENVNPSKIESVIEDVSKARFYEVEWENLRKNLPCIAYGGVDIRRLLDSLFSKGIISESDMEKIEGQQTSSDKCSLLLRKVLKCSLDKDPVEHLRQCFVDQGRGDLADLLAVKPEDVQESYSSDEPMRPDEQPALRQIQSPEVAA</sequence>
<proteinExistence type="inferred from homology"/>
<feature type="region of interest" description="Disordered" evidence="2">
    <location>
        <begin position="1048"/>
        <end position="1077"/>
    </location>
</feature>
<feature type="domain" description="ZU5" evidence="4">
    <location>
        <begin position="125"/>
        <end position="247"/>
    </location>
</feature>
<name>A0A1S3JLY3_LINAN</name>
<organism evidence="5 6">
    <name type="scientific">Lingula anatina</name>
    <name type="common">Brachiopod</name>
    <name type="synonym">Lingula unguis</name>
    <dbReference type="NCBI Taxonomy" id="7574"/>
    <lineage>
        <taxon>Eukaryota</taxon>
        <taxon>Metazoa</taxon>
        <taxon>Spiralia</taxon>
        <taxon>Lophotrochozoa</taxon>
        <taxon>Brachiopoda</taxon>
        <taxon>Linguliformea</taxon>
        <taxon>Lingulata</taxon>
        <taxon>Lingulida</taxon>
        <taxon>Linguloidea</taxon>
        <taxon>Lingulidae</taxon>
        <taxon>Lingula</taxon>
    </lineage>
</organism>
<feature type="compositionally biased region" description="Polar residues" evidence="2">
    <location>
        <begin position="695"/>
        <end position="716"/>
    </location>
</feature>
<feature type="region of interest" description="Disordered" evidence="2">
    <location>
        <begin position="444"/>
        <end position="467"/>
    </location>
</feature>
<dbReference type="GeneID" id="106174229"/>
<dbReference type="Gene3D" id="2.60.220.30">
    <property type="match status" value="1"/>
</dbReference>
<evidence type="ECO:0000313" key="6">
    <source>
        <dbReference type="RefSeq" id="XP_013411131.1"/>
    </source>
</evidence>
<dbReference type="GO" id="GO:0042981">
    <property type="term" value="P:regulation of apoptotic process"/>
    <property type="evidence" value="ECO:0007669"/>
    <property type="project" value="InterPro"/>
</dbReference>
<dbReference type="InterPro" id="IPR011029">
    <property type="entry name" value="DEATH-like_dom_sf"/>
</dbReference>
<dbReference type="GO" id="GO:0005042">
    <property type="term" value="F:netrin receptor activity"/>
    <property type="evidence" value="ECO:0007669"/>
    <property type="project" value="UniProtKB-UniRule"/>
</dbReference>
<dbReference type="SUPFAM" id="SSF47986">
    <property type="entry name" value="DEATH domain"/>
    <property type="match status" value="1"/>
</dbReference>
<dbReference type="PANTHER" id="PTHR12582">
    <property type="entry name" value="NETRIN RECEPTOR UNC5"/>
    <property type="match status" value="1"/>
</dbReference>
<dbReference type="InterPro" id="IPR001315">
    <property type="entry name" value="CARD"/>
</dbReference>
<dbReference type="PROSITE" id="PS51145">
    <property type="entry name" value="ZU5"/>
    <property type="match status" value="1"/>
</dbReference>
<dbReference type="RefSeq" id="XP_013411131.1">
    <property type="nucleotide sequence ID" value="XM_013555677.1"/>
</dbReference>
<dbReference type="AlphaFoldDB" id="A0A1S3JLY3"/>
<feature type="compositionally biased region" description="Polar residues" evidence="2">
    <location>
        <begin position="456"/>
        <end position="467"/>
    </location>
</feature>
<feature type="compositionally biased region" description="Low complexity" evidence="2">
    <location>
        <begin position="672"/>
        <end position="685"/>
    </location>
</feature>
<feature type="region of interest" description="Disordered" evidence="2">
    <location>
        <begin position="498"/>
        <end position="571"/>
    </location>
</feature>
<evidence type="ECO:0000313" key="5">
    <source>
        <dbReference type="Proteomes" id="UP000085678"/>
    </source>
</evidence>
<dbReference type="PANTHER" id="PTHR12582:SF41">
    <property type="entry name" value="UNC5C-LIKE PROTEIN"/>
    <property type="match status" value="1"/>
</dbReference>
<dbReference type="GO" id="GO:0005886">
    <property type="term" value="C:plasma membrane"/>
    <property type="evidence" value="ECO:0007669"/>
    <property type="project" value="UniProtKB-SubCell"/>
</dbReference>
<evidence type="ECO:0000259" key="4">
    <source>
        <dbReference type="PROSITE" id="PS51145"/>
    </source>
</evidence>
<evidence type="ECO:0000256" key="2">
    <source>
        <dbReference type="SAM" id="MobiDB-lite"/>
    </source>
</evidence>
<dbReference type="CDD" id="cd01671">
    <property type="entry name" value="CARD"/>
    <property type="match status" value="1"/>
</dbReference>
<comment type="subcellular location">
    <subcellularLocation>
        <location evidence="1">Cell membrane</location>
        <topology evidence="1">Single-pass type I membrane protein</topology>
    </subcellularLocation>
</comment>
<dbReference type="InParanoid" id="A0A1S3JLY3"/>
<feature type="domain" description="CARD" evidence="3">
    <location>
        <begin position="953"/>
        <end position="1015"/>
    </location>
</feature>
<dbReference type="Pfam" id="PF00791">
    <property type="entry name" value="ZU5"/>
    <property type="match status" value="1"/>
</dbReference>
<dbReference type="Gene3D" id="1.10.533.10">
    <property type="entry name" value="Death Domain, Fas"/>
    <property type="match status" value="1"/>
</dbReference>
<feature type="region of interest" description="Disordered" evidence="2">
    <location>
        <begin position="585"/>
        <end position="607"/>
    </location>
</feature>
<evidence type="ECO:0000256" key="1">
    <source>
        <dbReference type="RuleBase" id="RU367033"/>
    </source>
</evidence>
<protein>
    <recommendedName>
        <fullName evidence="1">Netrin receptor UNC5</fullName>
    </recommendedName>
</protein>
<comment type="similarity">
    <text evidence="1">Belongs to the unc-5 family.</text>
</comment>
<dbReference type="PROSITE" id="PS50209">
    <property type="entry name" value="CARD"/>
    <property type="match status" value="1"/>
</dbReference>
<gene>
    <name evidence="6" type="primary">LOC106174229</name>
</gene>